<dbReference type="RefSeq" id="WP_072710647.1">
    <property type="nucleotide sequence ID" value="NZ_FRCF01000012.1"/>
</dbReference>
<dbReference type="Gene3D" id="1.20.1560.10">
    <property type="entry name" value="ABC transporter type 1, transmembrane domain"/>
    <property type="match status" value="1"/>
</dbReference>
<evidence type="ECO:0000256" key="1">
    <source>
        <dbReference type="ARBA" id="ARBA00004651"/>
    </source>
</evidence>
<feature type="transmembrane region" description="Helical" evidence="10">
    <location>
        <begin position="246"/>
        <end position="270"/>
    </location>
</feature>
<dbReference type="Proteomes" id="UP000184206">
    <property type="component" value="Unassembled WGS sequence"/>
</dbReference>
<feature type="domain" description="ABC transmembrane type-1" evidence="12">
    <location>
        <begin position="32"/>
        <end position="311"/>
    </location>
</feature>
<comment type="similarity">
    <text evidence="2">Belongs to the ABC transporter superfamily.</text>
</comment>
<evidence type="ECO:0000256" key="9">
    <source>
        <dbReference type="ARBA" id="ARBA00023136"/>
    </source>
</evidence>
<evidence type="ECO:0000256" key="5">
    <source>
        <dbReference type="ARBA" id="ARBA00022692"/>
    </source>
</evidence>
<evidence type="ECO:0000256" key="4">
    <source>
        <dbReference type="ARBA" id="ARBA00022475"/>
    </source>
</evidence>
<feature type="domain" description="ABC transporter" evidence="11">
    <location>
        <begin position="344"/>
        <end position="580"/>
    </location>
</feature>
<evidence type="ECO:0000313" key="14">
    <source>
        <dbReference type="Proteomes" id="UP000184206"/>
    </source>
</evidence>
<keyword evidence="4" id="KW-1003">Cell membrane</keyword>
<feature type="transmembrane region" description="Helical" evidence="10">
    <location>
        <begin position="147"/>
        <end position="164"/>
    </location>
</feature>
<dbReference type="AlphaFoldDB" id="A0A1M7J5Y9"/>
<dbReference type="InterPro" id="IPR036640">
    <property type="entry name" value="ABC1_TM_sf"/>
</dbReference>
<reference evidence="13 14" key="1">
    <citation type="submission" date="2016-11" db="EMBL/GenBank/DDBJ databases">
        <authorList>
            <person name="Jaros S."/>
            <person name="Januszkiewicz K."/>
            <person name="Wedrychowicz H."/>
        </authorList>
    </citation>
    <scope>NUCLEOTIDE SEQUENCE [LARGE SCALE GENOMIC DNA]</scope>
    <source>
        <strain evidence="13 14">DSM 16010</strain>
    </source>
</reference>
<dbReference type="SUPFAM" id="SSF90123">
    <property type="entry name" value="ABC transporter transmembrane region"/>
    <property type="match status" value="1"/>
</dbReference>
<dbReference type="InterPro" id="IPR017871">
    <property type="entry name" value="ABC_transporter-like_CS"/>
</dbReference>
<dbReference type="OrthoDB" id="9770415at2"/>
<dbReference type="InterPro" id="IPR011527">
    <property type="entry name" value="ABC1_TM_dom"/>
</dbReference>
<dbReference type="PROSITE" id="PS50929">
    <property type="entry name" value="ABC_TM1F"/>
    <property type="match status" value="1"/>
</dbReference>
<dbReference type="InterPro" id="IPR039421">
    <property type="entry name" value="Type_1_exporter"/>
</dbReference>
<feature type="transmembrane region" description="Helical" evidence="10">
    <location>
        <begin position="63"/>
        <end position="90"/>
    </location>
</feature>
<comment type="subcellular location">
    <subcellularLocation>
        <location evidence="1">Cell membrane</location>
        <topology evidence="1">Multi-pass membrane protein</topology>
    </subcellularLocation>
</comment>
<accession>A0A1M7J5Y9</accession>
<dbReference type="Gene3D" id="3.40.50.300">
    <property type="entry name" value="P-loop containing nucleotide triphosphate hydrolases"/>
    <property type="match status" value="1"/>
</dbReference>
<feature type="transmembrane region" description="Helical" evidence="10">
    <location>
        <begin position="30"/>
        <end position="51"/>
    </location>
</feature>
<keyword evidence="6" id="KW-0547">Nucleotide-binding</keyword>
<dbReference type="FunFam" id="1.20.1560.10:FF:000011">
    <property type="entry name" value="Multidrug ABC transporter ATP-binding protein"/>
    <property type="match status" value="1"/>
</dbReference>
<dbReference type="GO" id="GO:0016887">
    <property type="term" value="F:ATP hydrolysis activity"/>
    <property type="evidence" value="ECO:0007669"/>
    <property type="project" value="InterPro"/>
</dbReference>
<evidence type="ECO:0000313" key="13">
    <source>
        <dbReference type="EMBL" id="SHM48293.1"/>
    </source>
</evidence>
<dbReference type="GO" id="GO:0005524">
    <property type="term" value="F:ATP binding"/>
    <property type="evidence" value="ECO:0007669"/>
    <property type="project" value="UniProtKB-KW"/>
</dbReference>
<feature type="transmembrane region" description="Helical" evidence="10">
    <location>
        <begin position="170"/>
        <end position="187"/>
    </location>
</feature>
<keyword evidence="7 13" id="KW-0067">ATP-binding</keyword>
<dbReference type="PROSITE" id="PS50893">
    <property type="entry name" value="ABC_TRANSPORTER_2"/>
    <property type="match status" value="1"/>
</dbReference>
<dbReference type="PANTHER" id="PTHR43394:SF1">
    <property type="entry name" value="ATP-BINDING CASSETTE SUB-FAMILY B MEMBER 10, MITOCHONDRIAL"/>
    <property type="match status" value="1"/>
</dbReference>
<dbReference type="PANTHER" id="PTHR43394">
    <property type="entry name" value="ATP-DEPENDENT PERMEASE MDL1, MITOCHONDRIAL"/>
    <property type="match status" value="1"/>
</dbReference>
<keyword evidence="5 10" id="KW-0812">Transmembrane</keyword>
<dbReference type="SMART" id="SM00382">
    <property type="entry name" value="AAA"/>
    <property type="match status" value="1"/>
</dbReference>
<keyword evidence="14" id="KW-1185">Reference proteome</keyword>
<name>A0A1M7J5Y9_9BACL</name>
<keyword evidence="3" id="KW-0813">Transport</keyword>
<dbReference type="STRING" id="1123231.SAMN02745189_02226"/>
<dbReference type="Pfam" id="PF00664">
    <property type="entry name" value="ABC_membrane"/>
    <property type="match status" value="1"/>
</dbReference>
<feature type="transmembrane region" description="Helical" evidence="10">
    <location>
        <begin position="282"/>
        <end position="306"/>
    </location>
</feature>
<dbReference type="InterPro" id="IPR027417">
    <property type="entry name" value="P-loop_NTPase"/>
</dbReference>
<evidence type="ECO:0000256" key="3">
    <source>
        <dbReference type="ARBA" id="ARBA00022448"/>
    </source>
</evidence>
<keyword evidence="9 10" id="KW-0472">Membrane</keyword>
<dbReference type="Pfam" id="PF00005">
    <property type="entry name" value="ABC_tran"/>
    <property type="match status" value="1"/>
</dbReference>
<gene>
    <name evidence="13" type="ORF">SAMN02745189_02226</name>
</gene>
<evidence type="ECO:0000259" key="12">
    <source>
        <dbReference type="PROSITE" id="PS50929"/>
    </source>
</evidence>
<evidence type="ECO:0000259" key="11">
    <source>
        <dbReference type="PROSITE" id="PS50893"/>
    </source>
</evidence>
<dbReference type="CDD" id="cd18551">
    <property type="entry name" value="ABC_6TM_LmrA_like"/>
    <property type="match status" value="1"/>
</dbReference>
<dbReference type="GO" id="GO:0005886">
    <property type="term" value="C:plasma membrane"/>
    <property type="evidence" value="ECO:0007669"/>
    <property type="project" value="UniProtKB-SubCell"/>
</dbReference>
<dbReference type="EMBL" id="FRCF01000012">
    <property type="protein sequence ID" value="SHM48293.1"/>
    <property type="molecule type" value="Genomic_DNA"/>
</dbReference>
<dbReference type="InterPro" id="IPR003593">
    <property type="entry name" value="AAA+_ATPase"/>
</dbReference>
<dbReference type="SUPFAM" id="SSF52540">
    <property type="entry name" value="P-loop containing nucleoside triphosphate hydrolases"/>
    <property type="match status" value="1"/>
</dbReference>
<dbReference type="PROSITE" id="PS00211">
    <property type="entry name" value="ABC_TRANSPORTER_1"/>
    <property type="match status" value="1"/>
</dbReference>
<proteinExistence type="inferred from homology"/>
<dbReference type="InterPro" id="IPR003439">
    <property type="entry name" value="ABC_transporter-like_ATP-bd"/>
</dbReference>
<evidence type="ECO:0000256" key="10">
    <source>
        <dbReference type="SAM" id="Phobius"/>
    </source>
</evidence>
<evidence type="ECO:0000256" key="7">
    <source>
        <dbReference type="ARBA" id="ARBA00022840"/>
    </source>
</evidence>
<protein>
    <submittedName>
        <fullName evidence="13">ATP-binding cassette, subfamily B, AbcA/BmrA</fullName>
    </submittedName>
</protein>
<evidence type="ECO:0000256" key="8">
    <source>
        <dbReference type="ARBA" id="ARBA00022989"/>
    </source>
</evidence>
<evidence type="ECO:0000256" key="6">
    <source>
        <dbReference type="ARBA" id="ARBA00022741"/>
    </source>
</evidence>
<evidence type="ECO:0000256" key="2">
    <source>
        <dbReference type="ARBA" id="ARBA00005417"/>
    </source>
</evidence>
<dbReference type="FunFam" id="3.40.50.300:FF:000218">
    <property type="entry name" value="Multidrug ABC transporter ATP-binding protein"/>
    <property type="match status" value="1"/>
</dbReference>
<organism evidence="13 14">
    <name type="scientific">Lacicoccus alkaliphilus DSM 16010</name>
    <dbReference type="NCBI Taxonomy" id="1123231"/>
    <lineage>
        <taxon>Bacteria</taxon>
        <taxon>Bacillati</taxon>
        <taxon>Bacillota</taxon>
        <taxon>Bacilli</taxon>
        <taxon>Bacillales</taxon>
        <taxon>Salinicoccaceae</taxon>
        <taxon>Lacicoccus</taxon>
    </lineage>
</organism>
<sequence length="590" mass="65778">MGNIKENKTSAATFRDFMSLLERTRVNKGLFITGIILSFFGTAGSLIVPLLTQSFIDGFNTEMFTAGLAAAIIGLFLVSAVLDGISYYVLAKVGQTIIRRLREMVWDKFLKLPVKYYDATKSGESVSRLVNDTAIIKNLITSHFPQVITGTLSIVGAVIILFILDWRMSLIMFISVPLSLFVILPLGRRMGRISKQLQDETATFTGTSQETLGEIRLMKSFNGEAYERKSGRRGIQTLYRYGMKEAFINALLSPIMSTVMMFVIILIIAYGGLRVADGTMTIGTMVAFLLYLFQIIMPMTMFAMFFTELNKALGATERIIGILKMADEPDAGTAKKQEITFNSIAFDDVSFGYTEGAPVLENISFRAEPDQKVAFVGPSGSGKSTIFSLIERYYEIDEGRILIDGEDIRNIPVYELRKNIGYVAQESAIVSGTIRENITYGLREGEYSEEDIERAVQSSYASEFIGELEDGIDTEVGERGIKLSGGQRQRIGIARAFLKDPEILMLDEATASLDSRSERFVQEALDELMKGRTVLVIAHRLSTIINSDNIFFIENGHLTGSGTHTELMRMHAMYKTFTDQQFTRDQGLRT</sequence>
<dbReference type="GO" id="GO:0015421">
    <property type="term" value="F:ABC-type oligopeptide transporter activity"/>
    <property type="evidence" value="ECO:0007669"/>
    <property type="project" value="TreeGrafter"/>
</dbReference>
<keyword evidence="8 10" id="KW-1133">Transmembrane helix</keyword>